<feature type="domain" description="SET" evidence="1">
    <location>
        <begin position="28"/>
        <end position="254"/>
    </location>
</feature>
<dbReference type="Gene3D" id="6.10.140.2220">
    <property type="match status" value="1"/>
</dbReference>
<dbReference type="SMART" id="SM00317">
    <property type="entry name" value="SET"/>
    <property type="match status" value="1"/>
</dbReference>
<evidence type="ECO:0000313" key="2">
    <source>
        <dbReference type="EMBL" id="CAG9831401.1"/>
    </source>
</evidence>
<dbReference type="InterPro" id="IPR053010">
    <property type="entry name" value="SET_SmydA-8"/>
</dbReference>
<dbReference type="GO" id="GO:0008276">
    <property type="term" value="F:protein methyltransferase activity"/>
    <property type="evidence" value="ECO:0007669"/>
    <property type="project" value="UniProtKB-ARBA"/>
</dbReference>
<dbReference type="Pfam" id="PF00856">
    <property type="entry name" value="SET"/>
    <property type="match status" value="1"/>
</dbReference>
<dbReference type="PANTHER" id="PTHR46455">
    <property type="entry name" value="SET AND MYND DOMAIN CONTAINING, ARTHROPOD-SPECIFIC, MEMBER 4, ISOFORM A"/>
    <property type="match status" value="1"/>
</dbReference>
<dbReference type="Gene3D" id="2.170.270.10">
    <property type="entry name" value="SET domain"/>
    <property type="match status" value="1"/>
</dbReference>
<dbReference type="Gene3D" id="1.10.220.160">
    <property type="match status" value="1"/>
</dbReference>
<reference evidence="2" key="1">
    <citation type="submission" date="2022-01" db="EMBL/GenBank/DDBJ databases">
        <authorList>
            <person name="King R."/>
        </authorList>
    </citation>
    <scope>NUCLEOTIDE SEQUENCE</scope>
</reference>
<name>A0A9N9XD86_DIABA</name>
<accession>A0A9N9XD86</accession>
<proteinExistence type="predicted"/>
<dbReference type="GO" id="GO:0008170">
    <property type="term" value="F:N-methyltransferase activity"/>
    <property type="evidence" value="ECO:0007669"/>
    <property type="project" value="UniProtKB-ARBA"/>
</dbReference>
<dbReference type="GO" id="GO:0008757">
    <property type="term" value="F:S-adenosylmethionine-dependent methyltransferase activity"/>
    <property type="evidence" value="ECO:0007669"/>
    <property type="project" value="UniProtKB-ARBA"/>
</dbReference>
<dbReference type="InterPro" id="IPR046341">
    <property type="entry name" value="SET_dom_sf"/>
</dbReference>
<dbReference type="PANTHER" id="PTHR46455:SF3">
    <property type="entry name" value="SET AND MYND DOMAIN CONTAINING, ARTHROPOD-SPECIFIC, MEMBER 9, ISOFORM A-RELATED"/>
    <property type="match status" value="1"/>
</dbReference>
<dbReference type="PROSITE" id="PS50280">
    <property type="entry name" value="SET"/>
    <property type="match status" value="1"/>
</dbReference>
<dbReference type="CDD" id="cd20071">
    <property type="entry name" value="SET_SMYD"/>
    <property type="match status" value="1"/>
</dbReference>
<gene>
    <name evidence="2" type="ORF">DIABBA_LOCUS4996</name>
</gene>
<sequence>MDCIKNEEKLNDVLSDYLKKKSCSTVEPAWIIKKSPLGGFGIFSKRDIQAGEVIFIDYPIILGPRCLKDYPVQCTVCYSKRNLTTCDKNCGLIVCNLCKLSEHHQKECLLIRNFKKDRIFSDEDNKVLTKCMTPLRSLTLTREDVELVVSLKSHKGSQHGKEIEILTGKLGLTIPEDETKFLYHVCTVLDANAFEVLTDPLDNMNTVRGLFPLGSLANHRCYPNAFHVFDEQHRMIVRAAVFIEKNTEIFHSYTRLLWGTVSRNFHLKNTKHFICKCERCKDPSEFNTYMNAICCKTCKGNLLPKNPLLPSHWQCDTCTSMENVKDVGKKLTLIASVLRGLSDDDFKIMYKLLKHKLAVLIPESNEVAIELKYKMIWILGYKQGYLWNELPLDLLTLKKQFCEDILELLLKLRLGLCKIRGLLLYEIYMCDKEIKLKEGGNNEINSDSSNKYLLEAAVILKYDASAPEIVKQLVQVNGN</sequence>
<keyword evidence="3" id="KW-1185">Reference proteome</keyword>
<dbReference type="Proteomes" id="UP001153709">
    <property type="component" value="Chromosome 3"/>
</dbReference>
<dbReference type="OrthoDB" id="5945798at2759"/>
<dbReference type="SUPFAM" id="SSF82199">
    <property type="entry name" value="SET domain"/>
    <property type="match status" value="1"/>
</dbReference>
<dbReference type="InterPro" id="IPR001214">
    <property type="entry name" value="SET_dom"/>
</dbReference>
<protein>
    <recommendedName>
        <fullName evidence="1">SET domain-containing protein</fullName>
    </recommendedName>
</protein>
<evidence type="ECO:0000259" key="1">
    <source>
        <dbReference type="PROSITE" id="PS50280"/>
    </source>
</evidence>
<dbReference type="AlphaFoldDB" id="A0A9N9XD86"/>
<organism evidence="2 3">
    <name type="scientific">Diabrotica balteata</name>
    <name type="common">Banded cucumber beetle</name>
    <dbReference type="NCBI Taxonomy" id="107213"/>
    <lineage>
        <taxon>Eukaryota</taxon>
        <taxon>Metazoa</taxon>
        <taxon>Ecdysozoa</taxon>
        <taxon>Arthropoda</taxon>
        <taxon>Hexapoda</taxon>
        <taxon>Insecta</taxon>
        <taxon>Pterygota</taxon>
        <taxon>Neoptera</taxon>
        <taxon>Endopterygota</taxon>
        <taxon>Coleoptera</taxon>
        <taxon>Polyphaga</taxon>
        <taxon>Cucujiformia</taxon>
        <taxon>Chrysomeloidea</taxon>
        <taxon>Chrysomelidae</taxon>
        <taxon>Galerucinae</taxon>
        <taxon>Diabroticina</taxon>
        <taxon>Diabroticites</taxon>
        <taxon>Diabrotica</taxon>
    </lineage>
</organism>
<dbReference type="EMBL" id="OU898278">
    <property type="protein sequence ID" value="CAG9831401.1"/>
    <property type="molecule type" value="Genomic_DNA"/>
</dbReference>
<evidence type="ECO:0000313" key="3">
    <source>
        <dbReference type="Proteomes" id="UP001153709"/>
    </source>
</evidence>